<gene>
    <name evidence="1" type="ORF">AN2V17_38670</name>
</gene>
<organism evidence="1 2">
    <name type="scientific">Vallitalea maricola</name>
    <dbReference type="NCBI Taxonomy" id="3074433"/>
    <lineage>
        <taxon>Bacteria</taxon>
        <taxon>Bacillati</taxon>
        <taxon>Bacillota</taxon>
        <taxon>Clostridia</taxon>
        <taxon>Lachnospirales</taxon>
        <taxon>Vallitaleaceae</taxon>
        <taxon>Vallitalea</taxon>
    </lineage>
</organism>
<evidence type="ECO:0000313" key="2">
    <source>
        <dbReference type="Proteomes" id="UP001374599"/>
    </source>
</evidence>
<dbReference type="Proteomes" id="UP001374599">
    <property type="component" value="Unassembled WGS sequence"/>
</dbReference>
<reference evidence="1" key="1">
    <citation type="submission" date="2023-09" db="EMBL/GenBank/DDBJ databases">
        <title>Vallitalea sediminicola and Vallitalea maricola sp. nov., anaerobic bacteria isolated from marine sediment.</title>
        <authorList>
            <person name="Hirano S."/>
            <person name="Maeda A."/>
            <person name="Terahara T."/>
            <person name="Mori K."/>
            <person name="Hamada M."/>
            <person name="Matsumoto R."/>
            <person name="Kobayashi T."/>
        </authorList>
    </citation>
    <scope>NUCLEOTIDE SEQUENCE</scope>
    <source>
        <strain evidence="1">AN17-2</strain>
    </source>
</reference>
<keyword evidence="2" id="KW-1185">Reference proteome</keyword>
<proteinExistence type="predicted"/>
<comment type="caution">
    <text evidence="1">The sequence shown here is derived from an EMBL/GenBank/DDBJ whole genome shotgun (WGS) entry which is preliminary data.</text>
</comment>
<dbReference type="EMBL" id="BTPU01000076">
    <property type="protein sequence ID" value="GMQ64629.1"/>
    <property type="molecule type" value="Genomic_DNA"/>
</dbReference>
<evidence type="ECO:0000313" key="1">
    <source>
        <dbReference type="EMBL" id="GMQ64629.1"/>
    </source>
</evidence>
<name>A0ACB5UQ02_9FIRM</name>
<sequence>MGFIAILLAVFNIIIMFLRRVYLYPDTISFLVFVLIIINIVYLAVLKKISGVYEVLKKWFKGDKLEIDEWNILLVNTRQLLVVNYILSFIIWIVIFISNIIGIRIPLGFATCSFQIVILFNGIILAPGYIQIQRKVK</sequence>
<protein>
    <submittedName>
        <fullName evidence="1">Uncharacterized protein</fullName>
    </submittedName>
</protein>
<accession>A0ACB5UQ02</accession>